<dbReference type="RefSeq" id="WP_147165586.1">
    <property type="nucleotide sequence ID" value="NZ_VOOR01000002.1"/>
</dbReference>
<keyword evidence="10" id="KW-1185">Reference proteome</keyword>
<dbReference type="AlphaFoldDB" id="A0A5C6S734"/>
<keyword evidence="6 7" id="KW-0472">Membrane</keyword>
<keyword evidence="4" id="KW-0560">Oxidoreductase</keyword>
<evidence type="ECO:0000256" key="7">
    <source>
        <dbReference type="SAM" id="Phobius"/>
    </source>
</evidence>
<gene>
    <name evidence="9" type="ORF">FRY97_01185</name>
</gene>
<evidence type="ECO:0000259" key="8">
    <source>
        <dbReference type="Pfam" id="PF04116"/>
    </source>
</evidence>
<feature type="transmembrane region" description="Helical" evidence="7">
    <location>
        <begin position="79"/>
        <end position="98"/>
    </location>
</feature>
<feature type="transmembrane region" description="Helical" evidence="7">
    <location>
        <begin position="330"/>
        <end position="352"/>
    </location>
</feature>
<dbReference type="GO" id="GO:0008610">
    <property type="term" value="P:lipid biosynthetic process"/>
    <property type="evidence" value="ECO:0007669"/>
    <property type="project" value="InterPro"/>
</dbReference>
<feature type="transmembrane region" description="Helical" evidence="7">
    <location>
        <begin position="390"/>
        <end position="410"/>
    </location>
</feature>
<evidence type="ECO:0000256" key="1">
    <source>
        <dbReference type="ARBA" id="ARBA00004127"/>
    </source>
</evidence>
<dbReference type="GO" id="GO:0050479">
    <property type="term" value="F:glyceryl-ether monooxygenase activity"/>
    <property type="evidence" value="ECO:0007669"/>
    <property type="project" value="TreeGrafter"/>
</dbReference>
<evidence type="ECO:0000313" key="10">
    <source>
        <dbReference type="Proteomes" id="UP000321580"/>
    </source>
</evidence>
<protein>
    <submittedName>
        <fullName evidence="9">Sterol desaturase family protein</fullName>
    </submittedName>
</protein>
<sequence>MESYAEVLNYAIPFFISLLLLEALIARWKGASVIRSMDTLSSLSSGLTNVIKDVLGLTVVIVSYDWLESRIGLVEISATWAVYLLAFIGLDFAGYWVHRLSHSINFLWNRHIIHHSSEEFNLGCALRQSISGFFAITVFFLAPVALLGVPGEVIAVAAPLHLFAQYWYHTRLIGKMGLLEHIIVTPSHHRVHHAINPEYLDKNHSQIFIIWDKWFGTFQEELDDAPPVYGVTRPVRTWNPILINFQHLWQLIQDAWRTKDWGAKFTIWFKPTGWRPADVEAAYPVESIKDPYAYEKYAPTLSPHLQLWSWAQFTLTFLLMMFLFNQIGAIGAQGAILYGLFLVFSIFSYSMLMDKSRFAVYSEMVRCLLGLAIIGAQGGNWFGLEKAWGMGPFALGGYFIGSLLVTVYFFQSEVKSAGYEVSRATKTAAPTKRLQS</sequence>
<name>A0A5C6S734_9BACT</name>
<feature type="transmembrane region" description="Helical" evidence="7">
    <location>
        <begin position="130"/>
        <end position="163"/>
    </location>
</feature>
<comment type="caution">
    <text evidence="9">The sequence shown here is derived from an EMBL/GenBank/DDBJ whole genome shotgun (WGS) entry which is preliminary data.</text>
</comment>
<dbReference type="Pfam" id="PF04116">
    <property type="entry name" value="FA_hydroxylase"/>
    <property type="match status" value="1"/>
</dbReference>
<evidence type="ECO:0000256" key="4">
    <source>
        <dbReference type="ARBA" id="ARBA00023002"/>
    </source>
</evidence>
<dbReference type="GO" id="GO:0005506">
    <property type="term" value="F:iron ion binding"/>
    <property type="evidence" value="ECO:0007669"/>
    <property type="project" value="InterPro"/>
</dbReference>
<accession>A0A5C6S734</accession>
<dbReference type="GO" id="GO:0016020">
    <property type="term" value="C:membrane"/>
    <property type="evidence" value="ECO:0007669"/>
    <property type="project" value="GOC"/>
</dbReference>
<dbReference type="GO" id="GO:0006643">
    <property type="term" value="P:membrane lipid metabolic process"/>
    <property type="evidence" value="ECO:0007669"/>
    <property type="project" value="TreeGrafter"/>
</dbReference>
<organism evidence="9 10">
    <name type="scientific">Phaeodactylibacter luteus</name>
    <dbReference type="NCBI Taxonomy" id="1564516"/>
    <lineage>
        <taxon>Bacteria</taxon>
        <taxon>Pseudomonadati</taxon>
        <taxon>Bacteroidota</taxon>
        <taxon>Saprospiria</taxon>
        <taxon>Saprospirales</taxon>
        <taxon>Haliscomenobacteraceae</taxon>
        <taxon>Phaeodactylibacter</taxon>
    </lineage>
</organism>
<evidence type="ECO:0000256" key="2">
    <source>
        <dbReference type="ARBA" id="ARBA00022692"/>
    </source>
</evidence>
<keyword evidence="2 7" id="KW-0812">Transmembrane</keyword>
<keyword evidence="3 7" id="KW-1133">Transmembrane helix</keyword>
<dbReference type="EMBL" id="VOOR01000002">
    <property type="protein sequence ID" value="TXB69454.1"/>
    <property type="molecule type" value="Genomic_DNA"/>
</dbReference>
<reference evidence="9 10" key="1">
    <citation type="submission" date="2019-08" db="EMBL/GenBank/DDBJ databases">
        <title>Genome of Phaeodactylibacter luteus.</title>
        <authorList>
            <person name="Bowman J.P."/>
        </authorList>
    </citation>
    <scope>NUCLEOTIDE SEQUENCE [LARGE SCALE GENOMIC DNA]</scope>
    <source>
        <strain evidence="9 10">KCTC 42180</strain>
    </source>
</reference>
<dbReference type="PANTHER" id="PTHR21624:SF1">
    <property type="entry name" value="ALKYLGLYCEROL MONOOXYGENASE"/>
    <property type="match status" value="1"/>
</dbReference>
<keyword evidence="5" id="KW-0443">Lipid metabolism</keyword>
<dbReference type="InterPro" id="IPR051689">
    <property type="entry name" value="Sterol_desaturase/TMEM195"/>
</dbReference>
<dbReference type="Proteomes" id="UP000321580">
    <property type="component" value="Unassembled WGS sequence"/>
</dbReference>
<dbReference type="GO" id="GO:0012505">
    <property type="term" value="C:endomembrane system"/>
    <property type="evidence" value="ECO:0007669"/>
    <property type="project" value="UniProtKB-SubCell"/>
</dbReference>
<dbReference type="InterPro" id="IPR006694">
    <property type="entry name" value="Fatty_acid_hydroxylase"/>
</dbReference>
<feature type="transmembrane region" description="Helical" evidence="7">
    <location>
        <begin position="7"/>
        <end position="26"/>
    </location>
</feature>
<dbReference type="PANTHER" id="PTHR21624">
    <property type="entry name" value="STEROL DESATURASE-RELATED PROTEIN"/>
    <property type="match status" value="1"/>
</dbReference>
<feature type="domain" description="Fatty acid hydroxylase" evidence="8">
    <location>
        <begin position="84"/>
        <end position="217"/>
    </location>
</feature>
<comment type="subcellular location">
    <subcellularLocation>
        <location evidence="1">Endomembrane system</location>
        <topology evidence="1">Multi-pass membrane protein</topology>
    </subcellularLocation>
</comment>
<evidence type="ECO:0000256" key="5">
    <source>
        <dbReference type="ARBA" id="ARBA00023098"/>
    </source>
</evidence>
<evidence type="ECO:0000256" key="6">
    <source>
        <dbReference type="ARBA" id="ARBA00023136"/>
    </source>
</evidence>
<proteinExistence type="predicted"/>
<evidence type="ECO:0000256" key="3">
    <source>
        <dbReference type="ARBA" id="ARBA00022989"/>
    </source>
</evidence>
<dbReference type="OrthoDB" id="9770329at2"/>
<feature type="transmembrane region" description="Helical" evidence="7">
    <location>
        <begin position="364"/>
        <end position="384"/>
    </location>
</feature>
<evidence type="ECO:0000313" key="9">
    <source>
        <dbReference type="EMBL" id="TXB69454.1"/>
    </source>
</evidence>